<feature type="compositionally biased region" description="Low complexity" evidence="1">
    <location>
        <begin position="113"/>
        <end position="126"/>
    </location>
</feature>
<evidence type="ECO:0000313" key="3">
    <source>
        <dbReference type="RefSeq" id="XP_032336700.1"/>
    </source>
</evidence>
<organism evidence="2 3">
    <name type="scientific">Camelus ferus</name>
    <name type="common">Wild bactrian camel</name>
    <name type="synonym">Camelus bactrianus ferus</name>
    <dbReference type="NCBI Taxonomy" id="419612"/>
    <lineage>
        <taxon>Eukaryota</taxon>
        <taxon>Metazoa</taxon>
        <taxon>Chordata</taxon>
        <taxon>Craniata</taxon>
        <taxon>Vertebrata</taxon>
        <taxon>Euteleostomi</taxon>
        <taxon>Mammalia</taxon>
        <taxon>Eutheria</taxon>
        <taxon>Laurasiatheria</taxon>
        <taxon>Artiodactyla</taxon>
        <taxon>Tylopoda</taxon>
        <taxon>Camelidae</taxon>
        <taxon>Camelus</taxon>
    </lineage>
</organism>
<dbReference type="KEGG" id="cfr:116663849"/>
<feature type="compositionally biased region" description="Low complexity" evidence="1">
    <location>
        <begin position="133"/>
        <end position="155"/>
    </location>
</feature>
<feature type="region of interest" description="Disordered" evidence="1">
    <location>
        <begin position="17"/>
        <end position="182"/>
    </location>
</feature>
<sequence>MWVASCDTEAFMMKGLPGGGPLGRLPGGGNRLLDRGGGGRGGARSEFREGACEEEGGAGAGPARGRRWSPSQLGTRPTGPERPGAPFPPPPRRALACSGADPAPRQSVPRCPASGEATASGSAGFPAPGGSGARRAAPAAAAGRAPGPELLASPARPAPRRQARAGVGGAPGAESADISSQP</sequence>
<dbReference type="GeneID" id="116663849"/>
<proteinExistence type="predicted"/>
<accession>A0A8B8T359</accession>
<keyword evidence="2" id="KW-1185">Reference proteome</keyword>
<reference evidence="3" key="1">
    <citation type="submission" date="2025-08" db="UniProtKB">
        <authorList>
            <consortium name="RefSeq"/>
        </authorList>
    </citation>
    <scope>IDENTIFICATION</scope>
    <source>
        <tissue evidence="3">Ear skin</tissue>
    </source>
</reference>
<name>A0A8B8T359_CAMFR</name>
<evidence type="ECO:0000256" key="1">
    <source>
        <dbReference type="SAM" id="MobiDB-lite"/>
    </source>
</evidence>
<feature type="compositionally biased region" description="Pro residues" evidence="1">
    <location>
        <begin position="83"/>
        <end position="92"/>
    </location>
</feature>
<gene>
    <name evidence="3" type="primary">LOC116663849</name>
</gene>
<dbReference type="AlphaFoldDB" id="A0A8B8T359"/>
<dbReference type="Proteomes" id="UP000694856">
    <property type="component" value="Chromosome 5"/>
</dbReference>
<feature type="compositionally biased region" description="Gly residues" evidence="1">
    <location>
        <begin position="17"/>
        <end position="42"/>
    </location>
</feature>
<dbReference type="RefSeq" id="XP_032336700.1">
    <property type="nucleotide sequence ID" value="XM_032480809.1"/>
</dbReference>
<evidence type="ECO:0000313" key="2">
    <source>
        <dbReference type="Proteomes" id="UP000694856"/>
    </source>
</evidence>
<protein>
    <submittedName>
        <fullName evidence="3">Translation initiation factor IF-2-like</fullName>
    </submittedName>
</protein>